<evidence type="ECO:0000313" key="4">
    <source>
        <dbReference type="Proteomes" id="UP000076842"/>
    </source>
</evidence>
<dbReference type="STRING" id="1353952.A0A165GTS7"/>
<dbReference type="InterPro" id="IPR016135">
    <property type="entry name" value="UBQ-conjugating_enzyme/RWD"/>
</dbReference>
<dbReference type="Pfam" id="PF00179">
    <property type="entry name" value="UQ_con"/>
    <property type="match status" value="1"/>
</dbReference>
<dbReference type="PANTHER" id="PTHR24067">
    <property type="entry name" value="UBIQUITIN-CONJUGATING ENZYME E2"/>
    <property type="match status" value="1"/>
</dbReference>
<dbReference type="InterPro" id="IPR000608">
    <property type="entry name" value="UBC"/>
</dbReference>
<keyword evidence="1" id="KW-0833">Ubl conjugation pathway</keyword>
<feature type="domain" description="UBC core" evidence="2">
    <location>
        <begin position="4"/>
        <end position="153"/>
    </location>
</feature>
<dbReference type="InterPro" id="IPR050113">
    <property type="entry name" value="Ub_conjugating_enzyme"/>
</dbReference>
<dbReference type="Gene3D" id="3.10.110.10">
    <property type="entry name" value="Ubiquitin Conjugating Enzyme"/>
    <property type="match status" value="1"/>
</dbReference>
<dbReference type="EMBL" id="KV423951">
    <property type="protein sequence ID" value="KZT58467.1"/>
    <property type="molecule type" value="Genomic_DNA"/>
</dbReference>
<protein>
    <submittedName>
        <fullName evidence="3">UBC-like protein</fullName>
    </submittedName>
</protein>
<dbReference type="SUPFAM" id="SSF54495">
    <property type="entry name" value="UBC-like"/>
    <property type="match status" value="1"/>
</dbReference>
<dbReference type="InParanoid" id="A0A165GTS7"/>
<gene>
    <name evidence="3" type="ORF">CALCODRAFT_516809</name>
</gene>
<keyword evidence="4" id="KW-1185">Reference proteome</keyword>
<organism evidence="3 4">
    <name type="scientific">Calocera cornea HHB12733</name>
    <dbReference type="NCBI Taxonomy" id="1353952"/>
    <lineage>
        <taxon>Eukaryota</taxon>
        <taxon>Fungi</taxon>
        <taxon>Dikarya</taxon>
        <taxon>Basidiomycota</taxon>
        <taxon>Agaricomycotina</taxon>
        <taxon>Dacrymycetes</taxon>
        <taxon>Dacrymycetales</taxon>
        <taxon>Dacrymycetaceae</taxon>
        <taxon>Calocera</taxon>
    </lineage>
</organism>
<proteinExistence type="predicted"/>
<dbReference type="OrthoDB" id="406833at2759"/>
<dbReference type="FunFam" id="3.10.110.10:FF:000072">
    <property type="entry name" value="Ubiquitin-conjugating enzyme E2 W"/>
    <property type="match status" value="1"/>
</dbReference>
<dbReference type="SMART" id="SM00212">
    <property type="entry name" value="UBCc"/>
    <property type="match status" value="1"/>
</dbReference>
<reference evidence="3 4" key="1">
    <citation type="journal article" date="2016" name="Mol. Biol. Evol.">
        <title>Comparative Genomics of Early-Diverging Mushroom-Forming Fungi Provides Insights into the Origins of Lignocellulose Decay Capabilities.</title>
        <authorList>
            <person name="Nagy L.G."/>
            <person name="Riley R."/>
            <person name="Tritt A."/>
            <person name="Adam C."/>
            <person name="Daum C."/>
            <person name="Floudas D."/>
            <person name="Sun H."/>
            <person name="Yadav J.S."/>
            <person name="Pangilinan J."/>
            <person name="Larsson K.H."/>
            <person name="Matsuura K."/>
            <person name="Barry K."/>
            <person name="Labutti K."/>
            <person name="Kuo R."/>
            <person name="Ohm R.A."/>
            <person name="Bhattacharya S.S."/>
            <person name="Shirouzu T."/>
            <person name="Yoshinaga Y."/>
            <person name="Martin F.M."/>
            <person name="Grigoriev I.V."/>
            <person name="Hibbett D.S."/>
        </authorList>
    </citation>
    <scope>NUCLEOTIDE SEQUENCE [LARGE SCALE GENOMIC DNA]</scope>
    <source>
        <strain evidence="3 4">HHB12733</strain>
    </source>
</reference>
<dbReference type="AlphaFoldDB" id="A0A165GTS7"/>
<evidence type="ECO:0000256" key="1">
    <source>
        <dbReference type="ARBA" id="ARBA00022786"/>
    </source>
</evidence>
<evidence type="ECO:0000259" key="2">
    <source>
        <dbReference type="PROSITE" id="PS50127"/>
    </source>
</evidence>
<dbReference type="CDD" id="cd23808">
    <property type="entry name" value="UBCc_UBE2W"/>
    <property type="match status" value="1"/>
</dbReference>
<evidence type="ECO:0000313" key="3">
    <source>
        <dbReference type="EMBL" id="KZT58467.1"/>
    </source>
</evidence>
<accession>A0A165GTS7</accession>
<dbReference type="Proteomes" id="UP000076842">
    <property type="component" value="Unassembled WGS sequence"/>
</dbReference>
<dbReference type="PROSITE" id="PS50127">
    <property type="entry name" value="UBC_2"/>
    <property type="match status" value="1"/>
</dbReference>
<name>A0A165GTS7_9BASI</name>
<sequence>MAAISTKRLTKELRELQANGPPTGIGIVSIDNFECWLLTIEVLGNTLYEGEKFCLRFRFSPSYPIESPEVTFVVDDKWAAPVHPHIYSNGHICASILGNEWSPVLSVVSVCLTIQSMLASCTKKQKPQDNDRYVLHAPLSPKKTRFHYDDDTV</sequence>